<gene>
    <name evidence="2" type="ORF">BG60_06470</name>
</gene>
<dbReference type="Proteomes" id="UP000027451">
    <property type="component" value="Unassembled WGS sequence"/>
</dbReference>
<dbReference type="PROSITE" id="PS51257">
    <property type="entry name" value="PROKAR_LIPOPROTEIN"/>
    <property type="match status" value="1"/>
</dbReference>
<keyword evidence="3" id="KW-1185">Reference proteome</keyword>
<name>A0A656QI20_9BURK</name>
<evidence type="ECO:0000256" key="1">
    <source>
        <dbReference type="SAM" id="SignalP"/>
    </source>
</evidence>
<feature type="chain" id="PRO_5024904774" description="Lipoprotein" evidence="1">
    <location>
        <begin position="26"/>
        <end position="252"/>
    </location>
</feature>
<keyword evidence="1" id="KW-0732">Signal</keyword>
<evidence type="ECO:0000313" key="2">
    <source>
        <dbReference type="EMBL" id="KDR29711.1"/>
    </source>
</evidence>
<evidence type="ECO:0000313" key="3">
    <source>
        <dbReference type="Proteomes" id="UP000027451"/>
    </source>
</evidence>
<protein>
    <recommendedName>
        <fullName evidence="4">Lipoprotein</fullName>
    </recommendedName>
</protein>
<feature type="signal peptide" evidence="1">
    <location>
        <begin position="1"/>
        <end position="25"/>
    </location>
</feature>
<proteinExistence type="predicted"/>
<dbReference type="AlphaFoldDB" id="A0A656QI20"/>
<dbReference type="OrthoDB" id="9101651at2"/>
<sequence>MTRNAIPFVVCAIALAACSTGGSNSAPPPGAVTTTLPSGGVYKGSLTGSTAQATLLMLFDGTAYLFYASAGGAGLAGVAVAKSGKQSGDGRFISDAAFDYRVGKAPASAAVFSVNFARAPAVDGTVANKDDGAGLAFSANAAPMLDIAPSRANAGGLYSGRGMSLGGTTQTRITVAGDGYLAGTTTSGCIFKGTTAPHQGANAYDVSVTFGPAPCPLPETTVTGHAVLDGARLLVALPSPDRTDVFLFDGRK</sequence>
<reference evidence="2 3" key="1">
    <citation type="submission" date="2014-03" db="EMBL/GenBank/DDBJ databases">
        <title>Draft Genome Sequences of Four Burkholderia Strains.</title>
        <authorList>
            <person name="Liu X.Y."/>
            <person name="Li C.X."/>
            <person name="Xu J.H."/>
        </authorList>
    </citation>
    <scope>NUCLEOTIDE SEQUENCE [LARGE SCALE GENOMIC DNA]</scope>
    <source>
        <strain evidence="2 3">OP-1</strain>
    </source>
</reference>
<accession>A0A656QI20</accession>
<dbReference type="EMBL" id="JFHD01000012">
    <property type="protein sequence ID" value="KDR29711.1"/>
    <property type="molecule type" value="Genomic_DNA"/>
</dbReference>
<evidence type="ECO:0008006" key="4">
    <source>
        <dbReference type="Google" id="ProtNLM"/>
    </source>
</evidence>
<dbReference type="RefSeq" id="WP_008347188.1">
    <property type="nucleotide sequence ID" value="NZ_CP084285.1"/>
</dbReference>
<comment type="caution">
    <text evidence="2">The sequence shown here is derived from an EMBL/GenBank/DDBJ whole genome shotgun (WGS) entry which is preliminary data.</text>
</comment>
<organism evidence="2 3">
    <name type="scientific">Caballeronia zhejiangensis</name>
    <dbReference type="NCBI Taxonomy" id="871203"/>
    <lineage>
        <taxon>Bacteria</taxon>
        <taxon>Pseudomonadati</taxon>
        <taxon>Pseudomonadota</taxon>
        <taxon>Betaproteobacteria</taxon>
        <taxon>Burkholderiales</taxon>
        <taxon>Burkholderiaceae</taxon>
        <taxon>Caballeronia</taxon>
    </lineage>
</organism>